<dbReference type="Pfam" id="PF13396">
    <property type="entry name" value="PLDc_N"/>
    <property type="match status" value="1"/>
</dbReference>
<keyword evidence="8" id="KW-0443">Lipid metabolism</keyword>
<dbReference type="SUPFAM" id="SSF56024">
    <property type="entry name" value="Phospholipase D/nuclease"/>
    <property type="match status" value="2"/>
</dbReference>
<comment type="caution">
    <text evidence="15">The sequence shown here is derived from an EMBL/GenBank/DDBJ whole genome shotgun (WGS) entry which is preliminary data.</text>
</comment>
<proteinExistence type="predicted"/>
<protein>
    <recommendedName>
        <fullName evidence="12">Cardiolipin synthase</fullName>
        <ecNumber evidence="12">2.7.8.-</ecNumber>
    </recommendedName>
</protein>
<evidence type="ECO:0000256" key="11">
    <source>
        <dbReference type="ARBA" id="ARBA00023264"/>
    </source>
</evidence>
<dbReference type="Proteomes" id="UP000297714">
    <property type="component" value="Unassembled WGS sequence"/>
</dbReference>
<name>A0A4Z0Y1S1_9FIRM</name>
<evidence type="ECO:0000256" key="1">
    <source>
        <dbReference type="ARBA" id="ARBA00004651"/>
    </source>
</evidence>
<evidence type="ECO:0000256" key="12">
    <source>
        <dbReference type="NCBIfam" id="TIGR04265"/>
    </source>
</evidence>
<dbReference type="InterPro" id="IPR025202">
    <property type="entry name" value="PLD-like_dom"/>
</dbReference>
<dbReference type="InterPro" id="IPR022924">
    <property type="entry name" value="Cardiolipin_synthase"/>
</dbReference>
<dbReference type="SMART" id="SM00155">
    <property type="entry name" value="PLDc"/>
    <property type="match status" value="2"/>
</dbReference>
<evidence type="ECO:0000256" key="7">
    <source>
        <dbReference type="ARBA" id="ARBA00022989"/>
    </source>
</evidence>
<evidence type="ECO:0000259" key="14">
    <source>
        <dbReference type="PROSITE" id="PS50035"/>
    </source>
</evidence>
<feature type="transmembrane region" description="Helical" evidence="13">
    <location>
        <begin position="39"/>
        <end position="59"/>
    </location>
</feature>
<dbReference type="EMBL" id="SRMQ01000004">
    <property type="protein sequence ID" value="TGJ76787.1"/>
    <property type="molecule type" value="Genomic_DNA"/>
</dbReference>
<dbReference type="EC" id="2.7.8.-" evidence="12"/>
<evidence type="ECO:0000313" key="15">
    <source>
        <dbReference type="EMBL" id="TGJ76787.1"/>
    </source>
</evidence>
<dbReference type="GO" id="GO:0032049">
    <property type="term" value="P:cardiolipin biosynthetic process"/>
    <property type="evidence" value="ECO:0007669"/>
    <property type="project" value="UniProtKB-UniRule"/>
</dbReference>
<evidence type="ECO:0000256" key="10">
    <source>
        <dbReference type="ARBA" id="ARBA00023209"/>
    </source>
</evidence>
<gene>
    <name evidence="15" type="primary">ywiE</name>
    <name evidence="15" type="ORF">CAGA_13330</name>
</gene>
<keyword evidence="10" id="KW-0594">Phospholipid biosynthesis</keyword>
<keyword evidence="2" id="KW-1003">Cell membrane</keyword>
<feature type="domain" description="PLD phosphodiesterase" evidence="14">
    <location>
        <begin position="426"/>
        <end position="453"/>
    </location>
</feature>
<evidence type="ECO:0000256" key="8">
    <source>
        <dbReference type="ARBA" id="ARBA00023098"/>
    </source>
</evidence>
<dbReference type="Pfam" id="PF13091">
    <property type="entry name" value="PLDc_2"/>
    <property type="match status" value="2"/>
</dbReference>
<evidence type="ECO:0000256" key="13">
    <source>
        <dbReference type="SAM" id="Phobius"/>
    </source>
</evidence>
<feature type="domain" description="PLD phosphodiesterase" evidence="14">
    <location>
        <begin position="249"/>
        <end position="276"/>
    </location>
</feature>
<dbReference type="AlphaFoldDB" id="A0A4Z0Y1S1"/>
<reference evidence="15 16" key="1">
    <citation type="submission" date="2019-04" db="EMBL/GenBank/DDBJ databases">
        <authorList>
            <person name="Poehlein A."/>
            <person name="Bengelsdorf F.R."/>
            <person name="Duerre P."/>
            <person name="Daniel R."/>
        </authorList>
    </citation>
    <scope>NUCLEOTIDE SEQUENCE [LARGE SCALE GENOMIC DNA]</scope>
    <source>
        <strain evidence="15 16">BS-1</strain>
    </source>
</reference>
<keyword evidence="11" id="KW-1208">Phospholipid metabolism</keyword>
<feature type="transmembrane region" description="Helical" evidence="13">
    <location>
        <begin position="12"/>
        <end position="33"/>
    </location>
</feature>
<evidence type="ECO:0000256" key="9">
    <source>
        <dbReference type="ARBA" id="ARBA00023136"/>
    </source>
</evidence>
<keyword evidence="6" id="KW-0677">Repeat</keyword>
<feature type="transmembrane region" description="Helical" evidence="13">
    <location>
        <begin position="66"/>
        <end position="89"/>
    </location>
</feature>
<keyword evidence="4 15" id="KW-0808">Transferase</keyword>
<dbReference type="NCBIfam" id="TIGR04265">
    <property type="entry name" value="bac_cardiolipin"/>
    <property type="match status" value="1"/>
</dbReference>
<dbReference type="CDD" id="cd09154">
    <property type="entry name" value="PLDc_SMU_988_like_1"/>
    <property type="match status" value="1"/>
</dbReference>
<evidence type="ECO:0000256" key="5">
    <source>
        <dbReference type="ARBA" id="ARBA00022692"/>
    </source>
</evidence>
<dbReference type="Gene3D" id="3.30.870.10">
    <property type="entry name" value="Endonuclease Chain A"/>
    <property type="match status" value="2"/>
</dbReference>
<evidence type="ECO:0000256" key="3">
    <source>
        <dbReference type="ARBA" id="ARBA00022516"/>
    </source>
</evidence>
<keyword evidence="5 13" id="KW-0812">Transmembrane</keyword>
<keyword evidence="9 13" id="KW-0472">Membrane</keyword>
<dbReference type="CDD" id="cd09160">
    <property type="entry name" value="PLDc_SMU_988_like_2"/>
    <property type="match status" value="1"/>
</dbReference>
<dbReference type="GO" id="GO:0005886">
    <property type="term" value="C:plasma membrane"/>
    <property type="evidence" value="ECO:0007669"/>
    <property type="project" value="UniProtKB-SubCell"/>
</dbReference>
<dbReference type="PANTHER" id="PTHR21248">
    <property type="entry name" value="CARDIOLIPIN SYNTHASE"/>
    <property type="match status" value="1"/>
</dbReference>
<evidence type="ECO:0000313" key="16">
    <source>
        <dbReference type="Proteomes" id="UP000297714"/>
    </source>
</evidence>
<evidence type="ECO:0000256" key="4">
    <source>
        <dbReference type="ARBA" id="ARBA00022679"/>
    </source>
</evidence>
<accession>A0A4Z0Y1S1</accession>
<keyword evidence="3" id="KW-0444">Lipid biosynthesis</keyword>
<sequence>MKRKENRNLTGIFRIGLATLVVILQLLFIYFIINILKNYAVYFYALIQIIAVINIFIMVSKSKNTSYIIVWLIIIFILPVFGYFLYLLWGRSDVFGRCIRNNRIRAAIQHGSMYLYKDPEVYAELDQIHPSRKRIAGYLGRKGFPLYKNTTCEYFSLGEYQFEAMIKDIENAERYVFLEYFILDSGELWDRISEVLIRKAEQGVEIRLMFDDFGSIVTAPDNLIKALNSHNIQVLRFNPVHRYISSFCFNCRNHQKITVIDGCVGYTGGTNLADEYANIYPKHGHWKDTAIRLEGDAVWGLTSIFLQMWDAESGGTTDYEAYRSVVNYEGQGFYQPFSDGPSNNPDNPAEVMYRTMIYNAKKYVYISTPYLVIDNSMKEALCTSAQGGTDVRIITPKIWDHWYVHMVTQSNYGELLESGVRIYEYTPGFIHAKTIISDDDHAICGSINMDYRSFYLHFENGVWICGSPVLQDIKNDLQQTFDVCEEISLDEWRRRPWHIKCVQSFLRLFAVFF</sequence>
<evidence type="ECO:0000256" key="6">
    <source>
        <dbReference type="ARBA" id="ARBA00022737"/>
    </source>
</evidence>
<dbReference type="PANTHER" id="PTHR21248:SF22">
    <property type="entry name" value="PHOSPHOLIPASE D"/>
    <property type="match status" value="1"/>
</dbReference>
<dbReference type="RefSeq" id="WP_013623269.1">
    <property type="nucleotide sequence ID" value="NZ_SRMQ01000004.1"/>
</dbReference>
<keyword evidence="7 13" id="KW-1133">Transmembrane helix</keyword>
<keyword evidence="16" id="KW-1185">Reference proteome</keyword>
<dbReference type="InterPro" id="IPR027379">
    <property type="entry name" value="CLS_N"/>
</dbReference>
<dbReference type="PROSITE" id="PS50035">
    <property type="entry name" value="PLD"/>
    <property type="match status" value="2"/>
</dbReference>
<comment type="subcellular location">
    <subcellularLocation>
        <location evidence="1">Cell membrane</location>
        <topology evidence="1">Multi-pass membrane protein</topology>
    </subcellularLocation>
</comment>
<dbReference type="GO" id="GO:0008808">
    <property type="term" value="F:cardiolipin synthase activity"/>
    <property type="evidence" value="ECO:0007669"/>
    <property type="project" value="UniProtKB-UniRule"/>
</dbReference>
<dbReference type="InterPro" id="IPR001736">
    <property type="entry name" value="PLipase_D/transphosphatidylase"/>
</dbReference>
<evidence type="ECO:0000256" key="2">
    <source>
        <dbReference type="ARBA" id="ARBA00022475"/>
    </source>
</evidence>
<organism evidence="15 16">
    <name type="scientific">Caproiciproducens galactitolivorans</name>
    <dbReference type="NCBI Taxonomy" id="642589"/>
    <lineage>
        <taxon>Bacteria</taxon>
        <taxon>Bacillati</taxon>
        <taxon>Bacillota</taxon>
        <taxon>Clostridia</taxon>
        <taxon>Eubacteriales</taxon>
        <taxon>Acutalibacteraceae</taxon>
        <taxon>Caproiciproducens</taxon>
    </lineage>
</organism>